<organism evidence="3">
    <name type="scientific">Salmonella enterica subsp. enterica serovar Java</name>
    <dbReference type="NCBI Taxonomy" id="224729"/>
    <lineage>
        <taxon>Bacteria</taxon>
        <taxon>Pseudomonadati</taxon>
        <taxon>Pseudomonadota</taxon>
        <taxon>Gammaproteobacteria</taxon>
        <taxon>Enterobacterales</taxon>
        <taxon>Enterobacteriaceae</taxon>
        <taxon>Salmonella</taxon>
    </lineage>
</organism>
<dbReference type="Pfam" id="PF01464">
    <property type="entry name" value="SLT"/>
    <property type="match status" value="1"/>
</dbReference>
<gene>
    <name evidence="3" type="ORF">AU894_19310</name>
</gene>
<evidence type="ECO:0000313" key="3">
    <source>
        <dbReference type="EMBL" id="EAB8478327.1"/>
    </source>
</evidence>
<dbReference type="InterPro" id="IPR008258">
    <property type="entry name" value="Transglycosylase_SLT_dom_1"/>
</dbReference>
<dbReference type="EMBL" id="AAAFYZ010000057">
    <property type="protein sequence ID" value="EAB8478327.1"/>
    <property type="molecule type" value="Genomic_DNA"/>
</dbReference>
<feature type="region of interest" description="Disordered" evidence="1">
    <location>
        <begin position="208"/>
        <end position="230"/>
    </location>
</feature>
<dbReference type="AlphaFoldDB" id="A0A3Y9C2W7"/>
<sequence length="230" mass="25319">MLSTTVFLSLAMHCAAAIHPDTSAIIARAESGFNPYAIAEIRPAREHPSGPGHVISHLPDTRNAALHIISRIKSEGRRYSVGLMQITSTNFKHYGVTARDLLDPCINLSVYEKILTDCYQRGGSLKRALSCYYSGNFDTGQQPETAFNGTSYLQRTGYSPVATQYTVPAPRDNHTLSPHSLQTSPAAAPVHPRLIWPEAVVRGVSSALRQQQTRTTVRRNYSIPATEEEK</sequence>
<evidence type="ECO:0000256" key="1">
    <source>
        <dbReference type="SAM" id="MobiDB-lite"/>
    </source>
</evidence>
<name>A0A3Y9C2W7_SALEB</name>
<accession>A0A3Y9C2W7</accession>
<proteinExistence type="predicted"/>
<comment type="caution">
    <text evidence="3">The sequence shown here is derived from an EMBL/GenBank/DDBJ whole genome shotgun (WGS) entry which is preliminary data.</text>
</comment>
<feature type="compositionally biased region" description="Low complexity" evidence="1">
    <location>
        <begin position="209"/>
        <end position="219"/>
    </location>
</feature>
<dbReference type="InterPro" id="IPR023346">
    <property type="entry name" value="Lysozyme-like_dom_sf"/>
</dbReference>
<feature type="domain" description="Transglycosylase SLT" evidence="2">
    <location>
        <begin position="14"/>
        <end position="144"/>
    </location>
</feature>
<evidence type="ECO:0000259" key="2">
    <source>
        <dbReference type="Pfam" id="PF01464"/>
    </source>
</evidence>
<dbReference type="Gene3D" id="1.10.530.10">
    <property type="match status" value="1"/>
</dbReference>
<reference evidence="3" key="1">
    <citation type="submission" date="2018-08" db="EMBL/GenBank/DDBJ databases">
        <authorList>
            <person name="Ashton P.M."/>
            <person name="Dallman T."/>
            <person name="Nair S."/>
            <person name="De Pinna E."/>
            <person name="Peters T."/>
            <person name="Grant K."/>
        </authorList>
    </citation>
    <scope>NUCLEOTIDE SEQUENCE [LARGE SCALE GENOMIC DNA]</scope>
    <source>
        <strain evidence="3">43913</strain>
    </source>
</reference>
<dbReference type="CDD" id="cd16892">
    <property type="entry name" value="LT_VirB1-like"/>
    <property type="match status" value="1"/>
</dbReference>
<dbReference type="Proteomes" id="UP000839644">
    <property type="component" value="Unassembled WGS sequence"/>
</dbReference>
<dbReference type="SUPFAM" id="SSF53955">
    <property type="entry name" value="Lysozyme-like"/>
    <property type="match status" value="1"/>
</dbReference>
<protein>
    <submittedName>
        <fullName evidence="3">Type VI secretion protein</fullName>
    </submittedName>
</protein>